<feature type="region of interest" description="Disordered" evidence="1">
    <location>
        <begin position="101"/>
        <end position="194"/>
    </location>
</feature>
<evidence type="ECO:0000259" key="4">
    <source>
        <dbReference type="Pfam" id="PF25117"/>
    </source>
</evidence>
<dbReference type="GeneID" id="19975385"/>
<evidence type="ECO:0000256" key="1">
    <source>
        <dbReference type="SAM" id="MobiDB-lite"/>
    </source>
</evidence>
<dbReference type="InterPro" id="IPR056826">
    <property type="entry name" value="Agd3_CE"/>
</dbReference>
<dbReference type="HOGENOM" id="CLU_010712_0_0_1"/>
<dbReference type="Proteomes" id="UP000030752">
    <property type="component" value="Unassembled WGS sequence"/>
</dbReference>
<feature type="domain" description="Agd3 C-terminal" evidence="4">
    <location>
        <begin position="818"/>
        <end position="881"/>
    </location>
</feature>
<dbReference type="eggNOG" id="ENOG502QR2R">
    <property type="taxonomic scope" value="Eukaryota"/>
</dbReference>
<evidence type="ECO:0000313" key="5">
    <source>
        <dbReference type="EMBL" id="ETN37056.1"/>
    </source>
</evidence>
<gene>
    <name evidence="5" type="ORF">HMPREF1541_08046</name>
</gene>
<dbReference type="STRING" id="1220924.W2RKP6"/>
<feature type="compositionally biased region" description="Low complexity" evidence="1">
    <location>
        <begin position="103"/>
        <end position="120"/>
    </location>
</feature>
<dbReference type="RefSeq" id="XP_008720588.1">
    <property type="nucleotide sequence ID" value="XM_008722366.1"/>
</dbReference>
<dbReference type="Pfam" id="PF25117">
    <property type="entry name" value="Agd3_C"/>
    <property type="match status" value="1"/>
</dbReference>
<protein>
    <recommendedName>
        <fullName evidence="7">Extracellular serine-rich protein</fullName>
    </recommendedName>
</protein>
<dbReference type="AlphaFoldDB" id="W2RKP6"/>
<dbReference type="PANTHER" id="PTHR31002:SF34">
    <property type="entry name" value="CELL WALL PROTEIN CWP1-RELATED"/>
    <property type="match status" value="1"/>
</dbReference>
<sequence>MRFSLLPFLAAGAVAHHNHHQLQHQHQYAERGLDLAARQDIQDDPLGTCPSVTPATVELTPITYSYFFPSNTVVDAFLNGILITITNAPIEITFSGFLTITRGAPKTTPTSPTTTAGPRPTSAPPSPPRTTSNVPQTSRQTSSAGSASINPTLTGPTTLTTTRASSAATSPVSSRVSSASGSSSRSASSGLSSTTATSVLQSSTASSTVSTVSSTPSAPPNGTYFVASTILIIVRNAVDGASASSGLNGYGIPFELLYVPSTGAPLPTLNTTFGGNYGGIIVAGQVSYQYGTAFQSALTPAQWQQLYDYQTQYGVRMVQYDVFPGPLFGASLVGTTGCCAAGVEQNMYFTQTTPQSGLRINADFSTLGLYHYPASIADATTTTEIARFRAAGSSPEGVAAVINNFAGREQMVFFISWATDFSATSNFLQHEYITWMTRGLYSGYRRVYLNTQIDDMFLSTTLYQPANIDYRVVPADMQDIWNWVPTIQAKMNAGSFYLPEIGHNGNGNIEYSTFVAGGDAVCAPGPIEYNSPPDTPLEFKKPLGTGTNLWPTSPTVYGYSTACNTLDPLFNWFRTPANQNRFIHISHTFTHLELNNATYSDALKEIQFNQAWLQQIGFTAGRFTPNGLIPPAITGLHNGDVLRAWTNAGLRNCVGDNTRPALRNQQNNMYPYTTSLANDNFDGYIVLPRWATRIYYNCDKPACTTQEWINTSAGKGDFYDLLNVEKSDTMRHLFGLFHEGYMFHQANLRTQGVDPITINGVTSTISIFQAWVETVVQEFTRLVNWPSITLQQSDLAVTFTDRQTRDACQPRLTWNKVGQTITSATVTANGNSCSVRVPVTIPNGITTDAQGFQTEQIGNDPLTIWVQLTGSPVTFQFTPPIAVP</sequence>
<keyword evidence="6" id="KW-1185">Reference proteome</keyword>
<feature type="compositionally biased region" description="Polar residues" evidence="1">
    <location>
        <begin position="133"/>
        <end position="150"/>
    </location>
</feature>
<dbReference type="InterPro" id="IPR050788">
    <property type="entry name" value="Yeast_SRP1/TIP1_CWP"/>
</dbReference>
<evidence type="ECO:0008006" key="7">
    <source>
        <dbReference type="Google" id="ProtNLM"/>
    </source>
</evidence>
<dbReference type="InterPro" id="IPR056825">
    <property type="entry name" value="Agd3_C"/>
</dbReference>
<dbReference type="EMBL" id="KB822724">
    <property type="protein sequence ID" value="ETN37056.1"/>
    <property type="molecule type" value="Genomic_DNA"/>
</dbReference>
<accession>W2RKP6</accession>
<dbReference type="Pfam" id="PF25115">
    <property type="entry name" value="Agd3_CE"/>
    <property type="match status" value="1"/>
</dbReference>
<evidence type="ECO:0000259" key="3">
    <source>
        <dbReference type="Pfam" id="PF25116"/>
    </source>
</evidence>
<dbReference type="InParanoid" id="W2RKP6"/>
<dbReference type="VEuPathDB" id="FungiDB:HMPREF1541_08046"/>
<dbReference type="OrthoDB" id="2113314at2759"/>
<organism evidence="5 6">
    <name type="scientific">Cyphellophora europaea (strain CBS 101466)</name>
    <name type="common">Phialophora europaea</name>
    <dbReference type="NCBI Taxonomy" id="1220924"/>
    <lineage>
        <taxon>Eukaryota</taxon>
        <taxon>Fungi</taxon>
        <taxon>Dikarya</taxon>
        <taxon>Ascomycota</taxon>
        <taxon>Pezizomycotina</taxon>
        <taxon>Eurotiomycetes</taxon>
        <taxon>Chaetothyriomycetidae</taxon>
        <taxon>Chaetothyriales</taxon>
        <taxon>Cyphellophoraceae</taxon>
        <taxon>Cyphellophora</taxon>
    </lineage>
</organism>
<feature type="domain" description="Agd3 CBM87" evidence="3">
    <location>
        <begin position="226"/>
        <end position="435"/>
    </location>
</feature>
<dbReference type="InterPro" id="IPR056827">
    <property type="entry name" value="CBM87_Agd3"/>
</dbReference>
<dbReference type="Pfam" id="PF25116">
    <property type="entry name" value="CBM87_Agd3"/>
    <property type="match status" value="1"/>
</dbReference>
<feature type="domain" description="Agd3 deacetylase" evidence="2">
    <location>
        <begin position="449"/>
        <end position="812"/>
    </location>
</feature>
<evidence type="ECO:0000313" key="6">
    <source>
        <dbReference type="Proteomes" id="UP000030752"/>
    </source>
</evidence>
<dbReference type="PANTHER" id="PTHR31002">
    <property type="entry name" value="SERIPAUPERIN"/>
    <property type="match status" value="1"/>
</dbReference>
<evidence type="ECO:0000259" key="2">
    <source>
        <dbReference type="Pfam" id="PF25115"/>
    </source>
</evidence>
<feature type="compositionally biased region" description="Low complexity" evidence="1">
    <location>
        <begin position="151"/>
        <end position="194"/>
    </location>
</feature>
<name>W2RKP6_CYPE1</name>
<proteinExistence type="predicted"/>
<reference evidence="5 6" key="1">
    <citation type="submission" date="2013-03" db="EMBL/GenBank/DDBJ databases">
        <title>The Genome Sequence of Phialophora europaea CBS 101466.</title>
        <authorList>
            <consortium name="The Broad Institute Genomics Platform"/>
            <person name="Cuomo C."/>
            <person name="de Hoog S."/>
            <person name="Gorbushina A."/>
            <person name="Walker B."/>
            <person name="Young S.K."/>
            <person name="Zeng Q."/>
            <person name="Gargeya S."/>
            <person name="Fitzgerald M."/>
            <person name="Haas B."/>
            <person name="Abouelleil A."/>
            <person name="Allen A.W."/>
            <person name="Alvarado L."/>
            <person name="Arachchi H.M."/>
            <person name="Berlin A.M."/>
            <person name="Chapman S.B."/>
            <person name="Gainer-Dewar J."/>
            <person name="Goldberg J."/>
            <person name="Griggs A."/>
            <person name="Gujja S."/>
            <person name="Hansen M."/>
            <person name="Howarth C."/>
            <person name="Imamovic A."/>
            <person name="Ireland A."/>
            <person name="Larimer J."/>
            <person name="McCowan C."/>
            <person name="Murphy C."/>
            <person name="Pearson M."/>
            <person name="Poon T.W."/>
            <person name="Priest M."/>
            <person name="Roberts A."/>
            <person name="Saif S."/>
            <person name="Shea T."/>
            <person name="Sisk P."/>
            <person name="Sykes S."/>
            <person name="Wortman J."/>
            <person name="Nusbaum C."/>
            <person name="Birren B."/>
        </authorList>
    </citation>
    <scope>NUCLEOTIDE SEQUENCE [LARGE SCALE GENOMIC DNA]</scope>
    <source>
        <strain evidence="5 6">CBS 101466</strain>
    </source>
</reference>